<dbReference type="InterPro" id="IPR000719">
    <property type="entry name" value="Prot_kinase_dom"/>
</dbReference>
<evidence type="ECO:0000256" key="18">
    <source>
        <dbReference type="ARBA" id="ARBA00058961"/>
    </source>
</evidence>
<dbReference type="InterPro" id="IPR001881">
    <property type="entry name" value="EGF-like_Ca-bd_dom"/>
</dbReference>
<keyword evidence="8" id="KW-0677">Repeat</keyword>
<protein>
    <submittedName>
        <fullName evidence="24">Concanavalin A-like lectin/glucanase, subgroup</fullName>
    </submittedName>
</protein>
<evidence type="ECO:0000256" key="4">
    <source>
        <dbReference type="ARBA" id="ARBA00022553"/>
    </source>
</evidence>
<feature type="domain" description="EGF-like" evidence="23">
    <location>
        <begin position="297"/>
        <end position="341"/>
    </location>
</feature>
<dbReference type="GO" id="GO:0007166">
    <property type="term" value="P:cell surface receptor signaling pathway"/>
    <property type="evidence" value="ECO:0007669"/>
    <property type="project" value="InterPro"/>
</dbReference>
<dbReference type="InterPro" id="IPR018097">
    <property type="entry name" value="EGF_Ca-bd_CS"/>
</dbReference>
<sequence length="805" mass="88615">MRLLLIIMYLFYLPSSPGAAPTVQLHPLKKISESVTVNNISIPGCPTKCGNLTVPYPFGIRGSNSDCSIGPWFDITCNTSFNPPKAFLPANLFSYRGDDSFHRIEIIDISDEHVRIKNVVASTCYNETGEIIEITSTGLVVATSYFTLSELNKLIAVGCDDYSVIAPVNGIEGKNFSSGCVTVCNGVRDVLAGSCSGLTNKSGPNVDGGAEVDSGGMGCCSTSLPTGLKTYIANSFTLNRHVDVWPFNKCGYTFLGEESAFTLQGASDFTDPNFVKRTEETVPVVLDWVIGSRSCNEYKNTSDYYCQQNSVCVDFKRGNGGYRCSCKNGYQGNPYLSPGCNDINECADPNNNPCDGICTNLPGTFNCSCPHGHEGDGRKDGNGCRAHNPRSPALKLSVGMGVGFLSVLIGMGWLYFSHQRRKVIKLKEKFFLKNGGLLMKQQIDSNEGGGVKELTKIFSTDELKKATKNFSKDRILGRGGYGTVYKGILPDGSVVAIKKSRVMDESQIEQFINEVVILTQINHRNVVKLLGCCLESEVPLLVYECVSNGTLFHHIHTNGGMDWLSLDNRLRIAIESASALAYLHSAASKPIIHRDVKSANILLDENLVTKISDFGASRLVPLNQTQVTTLVQGTIGYLDPEYFHTSQLTDKSDVYSFGVVLLELLTGKKPLCMERSQEQRNLATHFLVSLRMNNLFQILDRRVIREGSLEQLQAIASLVKRCLNMNGYDRPTMKEVAMELEGLRKFTKQPWVNHRGNEDAFSRTSEGQHSDLYNVSLNPYMDSIELSSLNASDQIGLLYSFDELK</sequence>
<evidence type="ECO:0000256" key="11">
    <source>
        <dbReference type="ARBA" id="ARBA00022840"/>
    </source>
</evidence>
<dbReference type="SMART" id="SM00220">
    <property type="entry name" value="S_TKc"/>
    <property type="match status" value="1"/>
</dbReference>
<dbReference type="OMA" id="DHAICIN"/>
<organism evidence="24 25">
    <name type="scientific">Cynara cardunculus var. scolymus</name>
    <name type="common">Globe artichoke</name>
    <name type="synonym">Cynara scolymus</name>
    <dbReference type="NCBI Taxonomy" id="59895"/>
    <lineage>
        <taxon>Eukaryota</taxon>
        <taxon>Viridiplantae</taxon>
        <taxon>Streptophyta</taxon>
        <taxon>Embryophyta</taxon>
        <taxon>Tracheophyta</taxon>
        <taxon>Spermatophyta</taxon>
        <taxon>Magnoliopsida</taxon>
        <taxon>eudicotyledons</taxon>
        <taxon>Gunneridae</taxon>
        <taxon>Pentapetalae</taxon>
        <taxon>asterids</taxon>
        <taxon>campanulids</taxon>
        <taxon>Asterales</taxon>
        <taxon>Asteraceae</taxon>
        <taxon>Carduoideae</taxon>
        <taxon>Cardueae</taxon>
        <taxon>Carduinae</taxon>
        <taxon>Cynara</taxon>
    </lineage>
</organism>
<dbReference type="InterPro" id="IPR000742">
    <property type="entry name" value="EGF"/>
</dbReference>
<evidence type="ECO:0000256" key="10">
    <source>
        <dbReference type="ARBA" id="ARBA00022777"/>
    </source>
</evidence>
<evidence type="ECO:0000256" key="16">
    <source>
        <dbReference type="ARBA" id="ARBA00047558"/>
    </source>
</evidence>
<evidence type="ECO:0000313" key="25">
    <source>
        <dbReference type="Proteomes" id="UP000243975"/>
    </source>
</evidence>
<dbReference type="Gramene" id="KVI03328">
    <property type="protein sequence ID" value="KVI03328"/>
    <property type="gene ID" value="Ccrd_018372"/>
</dbReference>
<dbReference type="InterPro" id="IPR008271">
    <property type="entry name" value="Ser/Thr_kinase_AS"/>
</dbReference>
<dbReference type="FunFam" id="2.10.25.10:FF:000038">
    <property type="entry name" value="Fibrillin 2"/>
    <property type="match status" value="1"/>
</dbReference>
<evidence type="ECO:0000256" key="3">
    <source>
        <dbReference type="ARBA" id="ARBA00022536"/>
    </source>
</evidence>
<comment type="function">
    <text evidence="18">Serine/threonine-protein kinase that may function as a signaling receptor of extracellular matrix component. Binding to pectin may have significance in the control of cell expansion, morphogenesis and development.</text>
</comment>
<keyword evidence="12" id="KW-1133">Transmembrane helix</keyword>
<keyword evidence="6" id="KW-0812">Transmembrane</keyword>
<evidence type="ECO:0000313" key="24">
    <source>
        <dbReference type="EMBL" id="KVI03328.1"/>
    </source>
</evidence>
<dbReference type="SMART" id="SM00179">
    <property type="entry name" value="EGF_CA"/>
    <property type="match status" value="1"/>
</dbReference>
<dbReference type="CDD" id="cd14066">
    <property type="entry name" value="STKc_IRAK"/>
    <property type="match status" value="1"/>
</dbReference>
<keyword evidence="11 20" id="KW-0067">ATP-binding</keyword>
<evidence type="ECO:0000256" key="15">
    <source>
        <dbReference type="ARBA" id="ARBA00023180"/>
    </source>
</evidence>
<dbReference type="InterPro" id="IPR025287">
    <property type="entry name" value="WAK_GUB"/>
</dbReference>
<keyword evidence="13" id="KW-0472">Membrane</keyword>
<dbReference type="Pfam" id="PF00069">
    <property type="entry name" value="Pkinase"/>
    <property type="match status" value="1"/>
</dbReference>
<evidence type="ECO:0000256" key="17">
    <source>
        <dbReference type="ARBA" id="ARBA00047951"/>
    </source>
</evidence>
<keyword evidence="3 19" id="KW-0245">EGF-like domain</keyword>
<feature type="chain" id="PRO_5007159890" evidence="21">
    <location>
        <begin position="20"/>
        <end position="805"/>
    </location>
</feature>
<keyword evidence="25" id="KW-1185">Reference proteome</keyword>
<evidence type="ECO:0000256" key="13">
    <source>
        <dbReference type="ARBA" id="ARBA00023136"/>
    </source>
</evidence>
<dbReference type="Pfam" id="PF13947">
    <property type="entry name" value="GUB_WAK_bind"/>
    <property type="match status" value="1"/>
</dbReference>
<evidence type="ECO:0000256" key="12">
    <source>
        <dbReference type="ARBA" id="ARBA00022989"/>
    </source>
</evidence>
<dbReference type="InterPro" id="IPR011009">
    <property type="entry name" value="Kinase-like_dom_sf"/>
</dbReference>
<evidence type="ECO:0000256" key="19">
    <source>
        <dbReference type="PROSITE-ProRule" id="PRU00076"/>
    </source>
</evidence>
<dbReference type="PROSITE" id="PS50011">
    <property type="entry name" value="PROTEIN_KINASE_DOM"/>
    <property type="match status" value="1"/>
</dbReference>
<keyword evidence="7 21" id="KW-0732">Signal</keyword>
<feature type="binding site" evidence="20">
    <location>
        <position position="499"/>
    </location>
    <ligand>
        <name>ATP</name>
        <dbReference type="ChEBI" id="CHEBI:30616"/>
    </ligand>
</feature>
<comment type="caution">
    <text evidence="24">The sequence shown here is derived from an EMBL/GenBank/DDBJ whole genome shotgun (WGS) entry which is preliminary data.</text>
</comment>
<feature type="domain" description="EGF-like" evidence="23">
    <location>
        <begin position="342"/>
        <end position="376"/>
    </location>
</feature>
<comment type="catalytic activity">
    <reaction evidence="16">
        <text>L-seryl-[protein] + ATP = O-phospho-L-seryl-[protein] + ADP + H(+)</text>
        <dbReference type="Rhea" id="RHEA:17989"/>
        <dbReference type="Rhea" id="RHEA-COMP:9863"/>
        <dbReference type="Rhea" id="RHEA-COMP:11604"/>
        <dbReference type="ChEBI" id="CHEBI:15378"/>
        <dbReference type="ChEBI" id="CHEBI:29999"/>
        <dbReference type="ChEBI" id="CHEBI:30616"/>
        <dbReference type="ChEBI" id="CHEBI:83421"/>
        <dbReference type="ChEBI" id="CHEBI:456216"/>
    </reaction>
</comment>
<keyword evidence="14" id="KW-1015">Disulfide bond</keyword>
<dbReference type="FunFam" id="3.30.200.20:FF:000043">
    <property type="entry name" value="Wall-associated receptor kinase 2"/>
    <property type="match status" value="1"/>
</dbReference>
<dbReference type="SUPFAM" id="SSF57196">
    <property type="entry name" value="EGF/Laminin"/>
    <property type="match status" value="1"/>
</dbReference>
<dbReference type="InterPro" id="IPR049883">
    <property type="entry name" value="NOTCH1_EGF-like"/>
</dbReference>
<dbReference type="GO" id="GO:0005886">
    <property type="term" value="C:plasma membrane"/>
    <property type="evidence" value="ECO:0007669"/>
    <property type="project" value="TreeGrafter"/>
</dbReference>
<dbReference type="InterPro" id="IPR017441">
    <property type="entry name" value="Protein_kinase_ATP_BS"/>
</dbReference>
<feature type="signal peptide" evidence="21">
    <location>
        <begin position="1"/>
        <end position="19"/>
    </location>
</feature>
<evidence type="ECO:0000259" key="22">
    <source>
        <dbReference type="PROSITE" id="PS50011"/>
    </source>
</evidence>
<dbReference type="CDD" id="cd00054">
    <property type="entry name" value="EGF_CA"/>
    <property type="match status" value="2"/>
</dbReference>
<dbReference type="AlphaFoldDB" id="A0A118K1W5"/>
<dbReference type="Proteomes" id="UP000243975">
    <property type="component" value="Unassembled WGS sequence"/>
</dbReference>
<keyword evidence="15" id="KW-0325">Glycoprotein</keyword>
<evidence type="ECO:0000256" key="7">
    <source>
        <dbReference type="ARBA" id="ARBA00022729"/>
    </source>
</evidence>
<keyword evidence="10" id="KW-0418">Kinase</keyword>
<dbReference type="PROSITE" id="PS01187">
    <property type="entry name" value="EGF_CA"/>
    <property type="match status" value="1"/>
</dbReference>
<evidence type="ECO:0000256" key="1">
    <source>
        <dbReference type="ARBA" id="ARBA00004479"/>
    </source>
</evidence>
<gene>
    <name evidence="24" type="ORF">Ccrd_018372</name>
</gene>
<dbReference type="GO" id="GO:0005509">
    <property type="term" value="F:calcium ion binding"/>
    <property type="evidence" value="ECO:0007669"/>
    <property type="project" value="InterPro"/>
</dbReference>
<dbReference type="Gene3D" id="3.30.200.20">
    <property type="entry name" value="Phosphorylase Kinase, domain 1"/>
    <property type="match status" value="1"/>
</dbReference>
<dbReference type="GO" id="GO:0005524">
    <property type="term" value="F:ATP binding"/>
    <property type="evidence" value="ECO:0007669"/>
    <property type="project" value="UniProtKB-UniRule"/>
</dbReference>
<dbReference type="FunFam" id="1.10.510.10:FF:000084">
    <property type="entry name" value="Wall-associated receptor kinase 2"/>
    <property type="match status" value="1"/>
</dbReference>
<evidence type="ECO:0000256" key="9">
    <source>
        <dbReference type="ARBA" id="ARBA00022741"/>
    </source>
</evidence>
<evidence type="ECO:0000256" key="21">
    <source>
        <dbReference type="SAM" id="SignalP"/>
    </source>
</evidence>
<dbReference type="SMART" id="SM00181">
    <property type="entry name" value="EGF"/>
    <property type="match status" value="2"/>
</dbReference>
<dbReference type="InterPro" id="IPR045274">
    <property type="entry name" value="WAK-like"/>
</dbReference>
<dbReference type="SUPFAM" id="SSF56112">
    <property type="entry name" value="Protein kinase-like (PK-like)"/>
    <property type="match status" value="1"/>
</dbReference>
<evidence type="ECO:0000256" key="2">
    <source>
        <dbReference type="ARBA" id="ARBA00022527"/>
    </source>
</evidence>
<dbReference type="Pfam" id="PF07645">
    <property type="entry name" value="EGF_CA"/>
    <property type="match status" value="1"/>
</dbReference>
<keyword evidence="4" id="KW-0597">Phosphoprotein</keyword>
<evidence type="ECO:0000259" key="23">
    <source>
        <dbReference type="PROSITE" id="PS50026"/>
    </source>
</evidence>
<keyword evidence="2" id="KW-0723">Serine/threonine-protein kinase</keyword>
<dbReference type="PROSITE" id="PS00010">
    <property type="entry name" value="ASX_HYDROXYL"/>
    <property type="match status" value="1"/>
</dbReference>
<name>A0A118K1W5_CYNCS</name>
<dbReference type="PROSITE" id="PS50026">
    <property type="entry name" value="EGF_3"/>
    <property type="match status" value="2"/>
</dbReference>
<accession>A0A118K1W5</accession>
<dbReference type="EMBL" id="LEKV01002368">
    <property type="protein sequence ID" value="KVI03328.1"/>
    <property type="molecule type" value="Genomic_DNA"/>
</dbReference>
<dbReference type="STRING" id="59895.A0A118K1W5"/>
<dbReference type="PROSITE" id="PS00108">
    <property type="entry name" value="PROTEIN_KINASE_ST"/>
    <property type="match status" value="1"/>
</dbReference>
<evidence type="ECO:0000256" key="5">
    <source>
        <dbReference type="ARBA" id="ARBA00022679"/>
    </source>
</evidence>
<dbReference type="InterPro" id="IPR000152">
    <property type="entry name" value="EGF-type_Asp/Asn_hydroxyl_site"/>
</dbReference>
<dbReference type="Gene3D" id="2.90.20.10">
    <property type="entry name" value="Plasmodium vivax P25 domain"/>
    <property type="match status" value="1"/>
</dbReference>
<feature type="domain" description="Protein kinase" evidence="22">
    <location>
        <begin position="470"/>
        <end position="752"/>
    </location>
</feature>
<evidence type="ECO:0000256" key="6">
    <source>
        <dbReference type="ARBA" id="ARBA00022692"/>
    </source>
</evidence>
<dbReference type="PANTHER" id="PTHR27005:SF530">
    <property type="entry name" value="PROTEIN KINASE DOMAIN-CONTAINING PROTEIN"/>
    <property type="match status" value="1"/>
</dbReference>
<comment type="caution">
    <text evidence="19">Lacks conserved residue(s) required for the propagation of feature annotation.</text>
</comment>
<comment type="subcellular location">
    <subcellularLocation>
        <location evidence="1">Membrane</location>
        <topology evidence="1">Single-pass type I membrane protein</topology>
    </subcellularLocation>
</comment>
<keyword evidence="5" id="KW-0808">Transferase</keyword>
<proteinExistence type="predicted"/>
<reference evidence="24 25" key="1">
    <citation type="journal article" date="2016" name="Sci. Rep.">
        <title>The genome sequence of the outbreeding globe artichoke constructed de novo incorporating a phase-aware low-pass sequencing strategy of F1 progeny.</title>
        <authorList>
            <person name="Scaglione D."/>
            <person name="Reyes-Chin-Wo S."/>
            <person name="Acquadro A."/>
            <person name="Froenicke L."/>
            <person name="Portis E."/>
            <person name="Beitel C."/>
            <person name="Tirone M."/>
            <person name="Mauro R."/>
            <person name="Lo Monaco A."/>
            <person name="Mauromicale G."/>
            <person name="Faccioli P."/>
            <person name="Cattivelli L."/>
            <person name="Rieseberg L."/>
            <person name="Michelmore R."/>
            <person name="Lanteri S."/>
        </authorList>
    </citation>
    <scope>NUCLEOTIDE SEQUENCE [LARGE SCALE GENOMIC DNA]</scope>
    <source>
        <strain evidence="24">2C</strain>
    </source>
</reference>
<keyword evidence="9 20" id="KW-0547">Nucleotide-binding</keyword>
<dbReference type="PANTHER" id="PTHR27005">
    <property type="entry name" value="WALL-ASSOCIATED RECEPTOR KINASE-LIKE 21"/>
    <property type="match status" value="1"/>
</dbReference>
<comment type="catalytic activity">
    <reaction evidence="17">
        <text>L-threonyl-[protein] + ATP = O-phospho-L-threonyl-[protein] + ADP + H(+)</text>
        <dbReference type="Rhea" id="RHEA:46608"/>
        <dbReference type="Rhea" id="RHEA-COMP:11060"/>
        <dbReference type="Rhea" id="RHEA-COMP:11605"/>
        <dbReference type="ChEBI" id="CHEBI:15378"/>
        <dbReference type="ChEBI" id="CHEBI:30013"/>
        <dbReference type="ChEBI" id="CHEBI:30616"/>
        <dbReference type="ChEBI" id="CHEBI:61977"/>
        <dbReference type="ChEBI" id="CHEBI:456216"/>
    </reaction>
</comment>
<dbReference type="PROSITE" id="PS00107">
    <property type="entry name" value="PROTEIN_KINASE_ATP"/>
    <property type="match status" value="1"/>
</dbReference>
<dbReference type="GO" id="GO:0004674">
    <property type="term" value="F:protein serine/threonine kinase activity"/>
    <property type="evidence" value="ECO:0007669"/>
    <property type="project" value="UniProtKB-KW"/>
</dbReference>
<evidence type="ECO:0000256" key="8">
    <source>
        <dbReference type="ARBA" id="ARBA00022737"/>
    </source>
</evidence>
<evidence type="ECO:0000256" key="20">
    <source>
        <dbReference type="PROSITE-ProRule" id="PRU10141"/>
    </source>
</evidence>
<dbReference type="Gene3D" id="1.10.510.10">
    <property type="entry name" value="Transferase(Phosphotransferase) domain 1"/>
    <property type="match status" value="1"/>
</dbReference>
<dbReference type="GO" id="GO:0030247">
    <property type="term" value="F:polysaccharide binding"/>
    <property type="evidence" value="ECO:0007669"/>
    <property type="project" value="InterPro"/>
</dbReference>
<evidence type="ECO:0000256" key="14">
    <source>
        <dbReference type="ARBA" id="ARBA00023157"/>
    </source>
</evidence>